<sequence>MTHDPADDGGSGWEEGEALPRRSDAPRCPHTEIDRRCVLPPGHELEHVYPHQQAAAR</sequence>
<evidence type="ECO:0000313" key="2">
    <source>
        <dbReference type="EMBL" id="MDP9867566.1"/>
    </source>
</evidence>
<dbReference type="RefSeq" id="WP_306869312.1">
    <property type="nucleotide sequence ID" value="NZ_JAUSRB010000002.1"/>
</dbReference>
<keyword evidence="3" id="KW-1185">Reference proteome</keyword>
<reference evidence="2 3" key="1">
    <citation type="submission" date="2023-07" db="EMBL/GenBank/DDBJ databases">
        <title>Sequencing the genomes of 1000 actinobacteria strains.</title>
        <authorList>
            <person name="Klenk H.-P."/>
        </authorList>
    </citation>
    <scope>NUCLEOTIDE SEQUENCE [LARGE SCALE GENOMIC DNA]</scope>
    <source>
        <strain evidence="2 3">DSM 44109</strain>
    </source>
</reference>
<gene>
    <name evidence="2" type="ORF">J2S55_006832</name>
</gene>
<comment type="caution">
    <text evidence="2">The sequence shown here is derived from an EMBL/GenBank/DDBJ whole genome shotgun (WGS) entry which is preliminary data.</text>
</comment>
<dbReference type="Proteomes" id="UP001230426">
    <property type="component" value="Unassembled WGS sequence"/>
</dbReference>
<name>A0ABT9RE76_9ACTN</name>
<protein>
    <recommendedName>
        <fullName evidence="4">HNH endonuclease</fullName>
    </recommendedName>
</protein>
<evidence type="ECO:0000313" key="3">
    <source>
        <dbReference type="Proteomes" id="UP001230426"/>
    </source>
</evidence>
<proteinExistence type="predicted"/>
<feature type="compositionally biased region" description="Basic and acidic residues" evidence="1">
    <location>
        <begin position="18"/>
        <end position="32"/>
    </location>
</feature>
<accession>A0ABT9RE76</accession>
<dbReference type="EMBL" id="JAUSRB010000002">
    <property type="protein sequence ID" value="MDP9867566.1"/>
    <property type="molecule type" value="Genomic_DNA"/>
</dbReference>
<feature type="region of interest" description="Disordered" evidence="1">
    <location>
        <begin position="1"/>
        <end position="32"/>
    </location>
</feature>
<evidence type="ECO:0008006" key="4">
    <source>
        <dbReference type="Google" id="ProtNLM"/>
    </source>
</evidence>
<evidence type="ECO:0000256" key="1">
    <source>
        <dbReference type="SAM" id="MobiDB-lite"/>
    </source>
</evidence>
<organism evidence="2 3">
    <name type="scientific">Streptosporangium brasiliense</name>
    <dbReference type="NCBI Taxonomy" id="47480"/>
    <lineage>
        <taxon>Bacteria</taxon>
        <taxon>Bacillati</taxon>
        <taxon>Actinomycetota</taxon>
        <taxon>Actinomycetes</taxon>
        <taxon>Streptosporangiales</taxon>
        <taxon>Streptosporangiaceae</taxon>
        <taxon>Streptosporangium</taxon>
    </lineage>
</organism>